<dbReference type="Pfam" id="PF00108">
    <property type="entry name" value="Thiolase_N"/>
    <property type="match status" value="1"/>
</dbReference>
<evidence type="ECO:0000259" key="5">
    <source>
        <dbReference type="Pfam" id="PF00108"/>
    </source>
</evidence>
<dbReference type="InterPro" id="IPR020616">
    <property type="entry name" value="Thiolase_N"/>
</dbReference>
<dbReference type="PANTHER" id="PTHR18919">
    <property type="entry name" value="ACETYL-COA C-ACYLTRANSFERASE"/>
    <property type="match status" value="1"/>
</dbReference>
<dbReference type="Pfam" id="PF02803">
    <property type="entry name" value="Thiolase_C"/>
    <property type="match status" value="1"/>
</dbReference>
<dbReference type="GO" id="GO:0003985">
    <property type="term" value="F:acetyl-CoA C-acetyltransferase activity"/>
    <property type="evidence" value="ECO:0007669"/>
    <property type="project" value="UniProtKB-EC"/>
</dbReference>
<dbReference type="InterPro" id="IPR002155">
    <property type="entry name" value="Thiolase"/>
</dbReference>
<dbReference type="AlphaFoldDB" id="A0A0B7NZM9"/>
<organism evidence="7">
    <name type="scientific">Propionibacterium freudenreichii subsp. freudenreichii</name>
    <dbReference type="NCBI Taxonomy" id="66712"/>
    <lineage>
        <taxon>Bacteria</taxon>
        <taxon>Bacillati</taxon>
        <taxon>Actinomycetota</taxon>
        <taxon>Actinomycetes</taxon>
        <taxon>Propionibacteriales</taxon>
        <taxon>Propionibacteriaceae</taxon>
        <taxon>Propionibacterium</taxon>
    </lineage>
</organism>
<dbReference type="CDD" id="cd00751">
    <property type="entry name" value="thiolase"/>
    <property type="match status" value="1"/>
</dbReference>
<evidence type="ECO:0000256" key="4">
    <source>
        <dbReference type="RuleBase" id="RU003557"/>
    </source>
</evidence>
<dbReference type="InterPro" id="IPR020617">
    <property type="entry name" value="Thiolase_C"/>
</dbReference>
<dbReference type="PIRSF" id="PIRSF000429">
    <property type="entry name" value="Ac-CoA_Ac_transf"/>
    <property type="match status" value="1"/>
</dbReference>
<dbReference type="PANTHER" id="PTHR18919:SF151">
    <property type="entry name" value="BLR2427 PROTEIN"/>
    <property type="match status" value="1"/>
</dbReference>
<name>A0A0B7NZM9_PROFF</name>
<reference evidence="7" key="1">
    <citation type="submission" date="2014-08" db="EMBL/GenBank/DDBJ databases">
        <authorList>
            <person name="Falentin Helene"/>
        </authorList>
    </citation>
    <scope>NUCLEOTIDE SEQUENCE</scope>
</reference>
<evidence type="ECO:0000256" key="1">
    <source>
        <dbReference type="ARBA" id="ARBA00010982"/>
    </source>
</evidence>
<feature type="domain" description="Thiolase C-terminal" evidence="6">
    <location>
        <begin position="261"/>
        <end position="377"/>
    </location>
</feature>
<evidence type="ECO:0000256" key="2">
    <source>
        <dbReference type="ARBA" id="ARBA00022679"/>
    </source>
</evidence>
<evidence type="ECO:0000256" key="3">
    <source>
        <dbReference type="ARBA" id="ARBA00023315"/>
    </source>
</evidence>
<keyword evidence="3 4" id="KW-0012">Acyltransferase</keyword>
<gene>
    <name evidence="7" type="primary">mmgA</name>
    <name evidence="7" type="ORF">PFCIRM138_06560</name>
</gene>
<comment type="similarity">
    <text evidence="1 4">Belongs to the thiolase-like superfamily. Thiolase family.</text>
</comment>
<dbReference type="SUPFAM" id="SSF53901">
    <property type="entry name" value="Thiolase-like"/>
    <property type="match status" value="2"/>
</dbReference>
<protein>
    <submittedName>
        <fullName evidence="7">Acetyl-CoA C-acetyltransferase</fullName>
        <ecNumber evidence="7">2.3.1.9</ecNumber>
    </submittedName>
</protein>
<dbReference type="EC" id="2.3.1.9" evidence="7"/>
<evidence type="ECO:0000259" key="6">
    <source>
        <dbReference type="Pfam" id="PF02803"/>
    </source>
</evidence>
<feature type="domain" description="Thiolase N-terminal" evidence="5">
    <location>
        <begin position="9"/>
        <end position="247"/>
    </location>
</feature>
<dbReference type="InterPro" id="IPR016039">
    <property type="entry name" value="Thiolase-like"/>
</dbReference>
<keyword evidence="2 4" id="KW-0808">Transferase</keyword>
<dbReference type="EMBL" id="LM676401">
    <property type="protein sequence ID" value="CEP26318.1"/>
    <property type="molecule type" value="Genomic_DNA"/>
</dbReference>
<dbReference type="Gene3D" id="3.40.47.10">
    <property type="match status" value="2"/>
</dbReference>
<proteinExistence type="inferred from homology"/>
<sequence length="384" mass="39540">MSTPADNPVIIEALRTPIGTTGGVFADQTTTDLAAPVLGELDARLPAGTGFSEVVLGNVRGPGGDPARVAALAAGIDPAVPALTLDRQCGSGMAAIEYAWHRCRSQPGVVAAGGMQAASTQPITLWPGRDGEPPTAFDRAPFAPPPWLDPDMGVMADQLAAELHISRERQDRYALRSHMRAATARDAGDFDAEIVPIAGVGRDQRPRGGFTMARLARFPAAFRPGGTVTAANSCGINDAAAAVTMVDAATHAHLPTPGLRVLAARTVGYDPDRFGLGLVPAVRAALDDAGLGLDQIDALEFNEAFAAQVLACADALDLDEHRLCPQGGAIALGHPWGASGAILLVRLFSRLVREGAGRYGLAAISIGGGQGSAVVVEAVHPRGN</sequence>
<accession>A0A0B7NZM9</accession>
<dbReference type="NCBIfam" id="TIGR01930">
    <property type="entry name" value="AcCoA-C-Actrans"/>
    <property type="match status" value="1"/>
</dbReference>
<evidence type="ECO:0000313" key="7">
    <source>
        <dbReference type="EMBL" id="CEP26318.1"/>
    </source>
</evidence>